<protein>
    <submittedName>
        <fullName evidence="2">ComE operon protein 1</fullName>
    </submittedName>
</protein>
<keyword evidence="3" id="KW-1185">Reference proteome</keyword>
<dbReference type="Gene3D" id="3.10.560.10">
    <property type="entry name" value="Outer membrane lipoprotein wza domain like"/>
    <property type="match status" value="1"/>
</dbReference>
<dbReference type="STRING" id="520762.AN619_05580"/>
<dbReference type="GO" id="GO:0006281">
    <property type="term" value="P:DNA repair"/>
    <property type="evidence" value="ECO:0007669"/>
    <property type="project" value="InterPro"/>
</dbReference>
<dbReference type="InterPro" id="IPR004509">
    <property type="entry name" value="Competence_ComEA_HhH"/>
</dbReference>
<evidence type="ECO:0000313" key="2">
    <source>
        <dbReference type="EMBL" id="KXG77030.1"/>
    </source>
</evidence>
<dbReference type="NCBIfam" id="TIGR00426">
    <property type="entry name" value="competence protein ComEA helix-hairpin-helix repeat region"/>
    <property type="match status" value="1"/>
</dbReference>
<dbReference type="Proteomes" id="UP000070456">
    <property type="component" value="Unassembled WGS sequence"/>
</dbReference>
<accession>A0A140L905</accession>
<comment type="caution">
    <text evidence="2">The sequence shown here is derived from an EMBL/GenBank/DDBJ whole genome shotgun (WGS) entry which is preliminary data.</text>
</comment>
<sequence length="210" mass="23577">MEFTKREKILSVAVILMLLLLIGSQYLTSHWKEPQITVYKEDSHRKITDEQADKETNHEQEEKIIMVDVCGEVFQPGVVSLKDGARVIDAVKAAGGLLDTADRRQINLARIVTDGEQVYIPKIGENMMEQGNKNMNQDTAMPVQKKGKININTASVAELETLNGIGKVLAERIVQYRQENGNFKEIKDIMKVSGIGEKKYEGIKDCITTQ</sequence>
<dbReference type="InterPro" id="IPR051675">
    <property type="entry name" value="Endo/Exo/Phosphatase_dom_1"/>
</dbReference>
<dbReference type="GO" id="GO:0015627">
    <property type="term" value="C:type II protein secretion system complex"/>
    <property type="evidence" value="ECO:0007669"/>
    <property type="project" value="TreeGrafter"/>
</dbReference>
<dbReference type="AlphaFoldDB" id="A0A140L905"/>
<dbReference type="InterPro" id="IPR003583">
    <property type="entry name" value="Hlx-hairpin-Hlx_DNA-bd_motif"/>
</dbReference>
<feature type="domain" description="Helix-hairpin-helix DNA-binding motif class 1" evidence="1">
    <location>
        <begin position="157"/>
        <end position="176"/>
    </location>
</feature>
<dbReference type="EMBL" id="LOEE01000019">
    <property type="protein sequence ID" value="KXG77030.1"/>
    <property type="molecule type" value="Genomic_DNA"/>
</dbReference>
<dbReference type="SUPFAM" id="SSF47781">
    <property type="entry name" value="RuvA domain 2-like"/>
    <property type="match status" value="1"/>
</dbReference>
<dbReference type="PANTHER" id="PTHR21180:SF32">
    <property type="entry name" value="ENDONUCLEASE_EXONUCLEASE_PHOSPHATASE FAMILY DOMAIN-CONTAINING PROTEIN 1"/>
    <property type="match status" value="1"/>
</dbReference>
<dbReference type="OrthoDB" id="9790239at2"/>
<feature type="domain" description="Helix-hairpin-helix DNA-binding motif class 1" evidence="1">
    <location>
        <begin position="187"/>
        <end position="206"/>
    </location>
</feature>
<evidence type="ECO:0000259" key="1">
    <source>
        <dbReference type="SMART" id="SM00278"/>
    </source>
</evidence>
<dbReference type="PANTHER" id="PTHR21180">
    <property type="entry name" value="ENDONUCLEASE/EXONUCLEASE/PHOSPHATASE FAMILY DOMAIN-CONTAINING PROTEIN 1"/>
    <property type="match status" value="1"/>
</dbReference>
<dbReference type="GO" id="GO:0015628">
    <property type="term" value="P:protein secretion by the type II secretion system"/>
    <property type="evidence" value="ECO:0007669"/>
    <property type="project" value="TreeGrafter"/>
</dbReference>
<dbReference type="InterPro" id="IPR019554">
    <property type="entry name" value="Soluble_ligand-bd"/>
</dbReference>
<organism evidence="2 3">
    <name type="scientific">Thermotalea metallivorans</name>
    <dbReference type="NCBI Taxonomy" id="520762"/>
    <lineage>
        <taxon>Bacteria</taxon>
        <taxon>Bacillati</taxon>
        <taxon>Bacillota</taxon>
        <taxon>Clostridia</taxon>
        <taxon>Peptostreptococcales</taxon>
        <taxon>Thermotaleaceae</taxon>
        <taxon>Thermotalea</taxon>
    </lineage>
</organism>
<gene>
    <name evidence="2" type="primary">comEA</name>
    <name evidence="2" type="ORF">AN619_05580</name>
</gene>
<dbReference type="Pfam" id="PF10531">
    <property type="entry name" value="SLBB"/>
    <property type="match status" value="1"/>
</dbReference>
<dbReference type="Gene3D" id="1.10.150.310">
    <property type="entry name" value="Tex RuvX-like domain-like"/>
    <property type="match status" value="1"/>
</dbReference>
<evidence type="ECO:0000313" key="3">
    <source>
        <dbReference type="Proteomes" id="UP000070456"/>
    </source>
</evidence>
<dbReference type="SMART" id="SM00278">
    <property type="entry name" value="HhH1"/>
    <property type="match status" value="2"/>
</dbReference>
<dbReference type="InterPro" id="IPR010994">
    <property type="entry name" value="RuvA_2-like"/>
</dbReference>
<dbReference type="RefSeq" id="WP_068554877.1">
    <property type="nucleotide sequence ID" value="NZ_LOEE01000019.1"/>
</dbReference>
<dbReference type="Pfam" id="PF12836">
    <property type="entry name" value="HHH_3"/>
    <property type="match status" value="1"/>
</dbReference>
<reference evidence="2 3" key="1">
    <citation type="submission" date="2015-12" db="EMBL/GenBank/DDBJ databases">
        <title>Draft genome sequence of the thermoanaerobe Thermotalea metallivorans, an isolate from the runoff channel of the Great Artesian Basin, Australia.</title>
        <authorList>
            <person name="Patel B.K."/>
        </authorList>
    </citation>
    <scope>NUCLEOTIDE SEQUENCE [LARGE SCALE GENOMIC DNA]</scope>
    <source>
        <strain evidence="2 3">B2-1</strain>
    </source>
</reference>
<dbReference type="GO" id="GO:0003677">
    <property type="term" value="F:DNA binding"/>
    <property type="evidence" value="ECO:0007669"/>
    <property type="project" value="InterPro"/>
</dbReference>
<name>A0A140L905_9FIRM</name>
<proteinExistence type="predicted"/>